<dbReference type="GO" id="GO:0031462">
    <property type="term" value="C:Cul2-RING ubiquitin ligase complex"/>
    <property type="evidence" value="ECO:0000318"/>
    <property type="project" value="GO_Central"/>
</dbReference>
<keyword evidence="2" id="KW-0833">Ubl conjugation pathway</keyword>
<dbReference type="OMA" id="QIRRKHA"/>
<dbReference type="KEGG" id="spu:589978"/>
<dbReference type="InterPro" id="IPR056845">
    <property type="entry name" value="LRR_Zer-1"/>
</dbReference>
<reference evidence="8" key="1">
    <citation type="submission" date="2015-02" db="EMBL/GenBank/DDBJ databases">
        <title>Genome sequencing for Strongylocentrotus purpuratus.</title>
        <authorList>
            <person name="Murali S."/>
            <person name="Liu Y."/>
            <person name="Vee V."/>
            <person name="English A."/>
            <person name="Wang M."/>
            <person name="Skinner E."/>
            <person name="Han Y."/>
            <person name="Muzny D.M."/>
            <person name="Worley K.C."/>
            <person name="Gibbs R.A."/>
        </authorList>
    </citation>
    <scope>NUCLEOTIDE SEQUENCE</scope>
</reference>
<evidence type="ECO:0000256" key="1">
    <source>
        <dbReference type="ARBA" id="ARBA00022614"/>
    </source>
</evidence>
<dbReference type="InterPro" id="IPR000225">
    <property type="entry name" value="Armadillo"/>
</dbReference>
<feature type="domain" description="Protein zer-1 homolog-like C-terminal" evidence="5">
    <location>
        <begin position="476"/>
        <end position="826"/>
    </location>
</feature>
<dbReference type="InParanoid" id="A0A7M7PM54"/>
<dbReference type="PANTHER" id="PTHR12904:SF23">
    <property type="entry name" value="PROTEIN ZER-1 HOMOLOG"/>
    <property type="match status" value="1"/>
</dbReference>
<evidence type="ECO:0000313" key="7">
    <source>
        <dbReference type="EnsemblMetazoa" id="XP_030853320"/>
    </source>
</evidence>
<dbReference type="CTD" id="10444"/>
<protein>
    <submittedName>
        <fullName evidence="7">Uncharacterized protein</fullName>
    </submittedName>
</protein>
<feature type="domain" description="Zer-1-like leucine-rich repeats region" evidence="6">
    <location>
        <begin position="175"/>
        <end position="279"/>
    </location>
</feature>
<evidence type="ECO:0000259" key="5">
    <source>
        <dbReference type="Pfam" id="PF22964"/>
    </source>
</evidence>
<keyword evidence="1" id="KW-0433">Leucine-rich repeat</keyword>
<dbReference type="PROSITE" id="PS50176">
    <property type="entry name" value="ARM_REPEAT"/>
    <property type="match status" value="1"/>
</dbReference>
<dbReference type="Gene3D" id="3.80.10.10">
    <property type="entry name" value="Ribonuclease Inhibitor"/>
    <property type="match status" value="2"/>
</dbReference>
<dbReference type="Proteomes" id="UP000007110">
    <property type="component" value="Unassembled WGS sequence"/>
</dbReference>
<dbReference type="InterPro" id="IPR016024">
    <property type="entry name" value="ARM-type_fold"/>
</dbReference>
<keyword evidence="8" id="KW-1185">Reference proteome</keyword>
<feature type="region of interest" description="Disordered" evidence="4">
    <location>
        <begin position="303"/>
        <end position="386"/>
    </location>
</feature>
<dbReference type="OrthoDB" id="5783533at2759"/>
<organism evidence="7 8">
    <name type="scientific">Strongylocentrotus purpuratus</name>
    <name type="common">Purple sea urchin</name>
    <dbReference type="NCBI Taxonomy" id="7668"/>
    <lineage>
        <taxon>Eukaryota</taxon>
        <taxon>Metazoa</taxon>
        <taxon>Echinodermata</taxon>
        <taxon>Eleutherozoa</taxon>
        <taxon>Echinozoa</taxon>
        <taxon>Echinoidea</taxon>
        <taxon>Euechinoidea</taxon>
        <taxon>Echinacea</taxon>
        <taxon>Camarodonta</taxon>
        <taxon>Echinidea</taxon>
        <taxon>Strongylocentrotidae</taxon>
        <taxon>Strongylocentrotus</taxon>
    </lineage>
</organism>
<name>A0A7M7PM54_STRPU</name>
<evidence type="ECO:0000256" key="3">
    <source>
        <dbReference type="PROSITE-ProRule" id="PRU00259"/>
    </source>
</evidence>
<evidence type="ECO:0000256" key="2">
    <source>
        <dbReference type="ARBA" id="ARBA00022786"/>
    </source>
</evidence>
<dbReference type="InterPro" id="IPR055142">
    <property type="entry name" value="ZER1-like_C"/>
</dbReference>
<proteinExistence type="predicted"/>
<dbReference type="Pfam" id="PF22964">
    <property type="entry name" value="ZER1-like_2nd"/>
    <property type="match status" value="1"/>
</dbReference>
<dbReference type="GeneID" id="589978"/>
<dbReference type="Pfam" id="PF25013">
    <property type="entry name" value="LRR_Zer-1"/>
    <property type="match status" value="1"/>
</dbReference>
<dbReference type="InterPro" id="IPR051341">
    <property type="entry name" value="Zyg-11_UBL_adapter"/>
</dbReference>
<accession>A0A7M7PM54</accession>
<feature type="compositionally biased region" description="Acidic residues" evidence="4">
    <location>
        <begin position="323"/>
        <end position="338"/>
    </location>
</feature>
<dbReference type="InterPro" id="IPR011989">
    <property type="entry name" value="ARM-like"/>
</dbReference>
<evidence type="ECO:0000256" key="4">
    <source>
        <dbReference type="SAM" id="MobiDB-lite"/>
    </source>
</evidence>
<reference evidence="7" key="2">
    <citation type="submission" date="2021-01" db="UniProtKB">
        <authorList>
            <consortium name="EnsemblMetazoa"/>
        </authorList>
    </citation>
    <scope>IDENTIFICATION</scope>
</reference>
<dbReference type="RefSeq" id="XP_030853320.1">
    <property type="nucleotide sequence ID" value="XM_030997460.1"/>
</dbReference>
<evidence type="ECO:0000313" key="8">
    <source>
        <dbReference type="Proteomes" id="UP000007110"/>
    </source>
</evidence>
<dbReference type="AlphaFoldDB" id="A0A7M7PM54"/>
<sequence>MALEVGAGDPSPPTLQELLIEYTLNNLRTVCVVDTNGKVVSLREDAYLPSIISDRIINTLARRGGLDDSKLQALCDKSRVQLKKINLSRTTLSDESLEKLSNHKLVELDISECENLSKDCLPSLLKFTSLQLLNLHKCREALEKYGLPLFDFPLKNLRSLNIGYTDLSGVQLHCLVQELRNLTVLDVSRVVKNGDLSFLEPVRHQLRSLVLHDCVLVESSLEYVSHIPQLRHLDISVNNEGYKLPLTTAMLKFLVKSLPSLLSLDLSGNDIRNHQRVDNQEGGDAGKLDNGNNVELQLLAQQGAMDGDDSSSSSSEDERAVELDSDYGDEEDEDEDDGGANAEARKDNVDRWPAPVEKPMDIDDDDDENTGTSGNRKEEGEEEEVEETIVSSIEGLKGLRHKLNFLGLVGMDECEGQHVPAIRVAGLANEDQILITVEKYVERRGFLLKGLNAYFDILRVINCRSPLRAVQGIIEAMKRYPSDNQIQISGSASLFHLTRGNYKKQLTKSGRQAVINCLLDAIEGVSDSVTLLRNCGLTLFNFSIPEDFQFQFERVVKNLVKLALTEDREGLLQRVYVHMCNSIVCHVEGRQKLQVGKLGIITCMLKLIKDRLDRKICDEVMETAWSTLWNVTDETAHNCELFLQGDGMQLFLRCKETFRERPELLRNMMGLMGNVAEVKELRSQLVPHVPVFASLLQDRTDGIEVSYNAAGALAHMASDGEDVWRASTSRGEVLNKMADAIESWELDEQRNINYRSFEPILRLLHTYHTPHVQLWATWALANLCTVSREKYSRLLVSEGGLRKLEELVARPGTWSRVHYFAKIAIRLSKDYRDEPPI</sequence>
<feature type="repeat" description="ARM" evidence="3">
    <location>
        <begin position="687"/>
        <end position="722"/>
    </location>
</feature>
<dbReference type="PANTHER" id="PTHR12904">
    <property type="match status" value="1"/>
</dbReference>
<dbReference type="SUPFAM" id="SSF48371">
    <property type="entry name" value="ARM repeat"/>
    <property type="match status" value="1"/>
</dbReference>
<dbReference type="FunFam" id="1.25.10.10:FF:000638">
    <property type="entry name" value="Zyg eleven-related protein 1"/>
    <property type="match status" value="1"/>
</dbReference>
<dbReference type="Gene3D" id="1.25.10.10">
    <property type="entry name" value="Leucine-rich Repeat Variant"/>
    <property type="match status" value="1"/>
</dbReference>
<evidence type="ECO:0000259" key="6">
    <source>
        <dbReference type="Pfam" id="PF25013"/>
    </source>
</evidence>
<dbReference type="SUPFAM" id="SSF52047">
    <property type="entry name" value="RNI-like"/>
    <property type="match status" value="1"/>
</dbReference>
<dbReference type="InterPro" id="IPR032675">
    <property type="entry name" value="LRR_dom_sf"/>
</dbReference>
<dbReference type="EnsemblMetazoa" id="XM_030997460">
    <property type="protein sequence ID" value="XP_030853320"/>
    <property type="gene ID" value="LOC589978"/>
</dbReference>